<evidence type="ECO:0008006" key="3">
    <source>
        <dbReference type="Google" id="ProtNLM"/>
    </source>
</evidence>
<evidence type="ECO:0000313" key="1">
    <source>
        <dbReference type="EMBL" id="AEF40853.1"/>
    </source>
</evidence>
<dbReference type="InterPro" id="IPR019639">
    <property type="entry name" value="DUF2505"/>
</dbReference>
<accession>F6EEQ3</accession>
<dbReference type="InterPro" id="IPR023393">
    <property type="entry name" value="START-like_dom_sf"/>
</dbReference>
<dbReference type="OrthoDB" id="5178774at2"/>
<dbReference type="Proteomes" id="UP000009235">
    <property type="component" value="Chromosome"/>
</dbReference>
<dbReference type="RefSeq" id="WP_013807202.1">
    <property type="nucleotide sequence ID" value="NC_015564.1"/>
</dbReference>
<organism evidence="1 2">
    <name type="scientific">Hoyosella subflava (strain DSM 45089 / JCM 17490 / NBRC 109087 / DQS3-9A1)</name>
    <name type="common">Amycolicicoccus subflavus</name>
    <dbReference type="NCBI Taxonomy" id="443218"/>
    <lineage>
        <taxon>Bacteria</taxon>
        <taxon>Bacillati</taxon>
        <taxon>Actinomycetota</taxon>
        <taxon>Actinomycetes</taxon>
        <taxon>Mycobacteriales</taxon>
        <taxon>Hoyosellaceae</taxon>
        <taxon>Hoyosella</taxon>
    </lineage>
</organism>
<name>F6EEQ3_HOYSD</name>
<protein>
    <recommendedName>
        <fullName evidence="3">DUF2505 domain-containing protein</fullName>
    </recommendedName>
</protein>
<dbReference type="eggNOG" id="COG3832">
    <property type="taxonomic scope" value="Bacteria"/>
</dbReference>
<dbReference type="STRING" id="443218.AS9A_2406"/>
<dbReference type="HOGENOM" id="CLU_104590_0_1_11"/>
<proteinExistence type="predicted"/>
<dbReference type="KEGG" id="asd:AS9A_2406"/>
<gene>
    <name evidence="1" type="ordered locus">AS9A_2406</name>
</gene>
<dbReference type="SUPFAM" id="SSF55961">
    <property type="entry name" value="Bet v1-like"/>
    <property type="match status" value="1"/>
</dbReference>
<reference evidence="1 2" key="1">
    <citation type="journal article" date="2011" name="J. Bacteriol.">
        <title>Complete genome sequence of Amycolicicoccus subflavus DQS3-9A1T, an actinomycete isolated from crude oil-polluted soil.</title>
        <authorList>
            <person name="Cai M."/>
            <person name="Chen W.M."/>
            <person name="Nie Y."/>
            <person name="Chi C.Q."/>
            <person name="Wang Y.N."/>
            <person name="Tang Y.Q."/>
            <person name="Li G.Y."/>
            <person name="Wu X.L."/>
        </authorList>
    </citation>
    <scope>NUCLEOTIDE SEQUENCE [LARGE SCALE GENOMIC DNA]</scope>
    <source>
        <strain evidence="2">DSM 45089 / DQS3-9A1</strain>
    </source>
</reference>
<sequence length="168" mass="18190">MAKDFSFSVTIDHPVAEVHRAFITPELWQRRVEGAENVTMTIESPGPGTIEVTVTQNIPSESLPAIVRKALRGDLNIVRTDNWGPLEGDQAGAKFTAHSTGLTSSTEGTLVLRADGARATLDVEGRTEVKARFIGGAIEPMIVQMVTKLVKSECDDTATWISERAEQA</sequence>
<dbReference type="EMBL" id="CP002786">
    <property type="protein sequence ID" value="AEF40853.1"/>
    <property type="molecule type" value="Genomic_DNA"/>
</dbReference>
<dbReference type="AlphaFoldDB" id="F6EEQ3"/>
<dbReference type="Pfam" id="PF10698">
    <property type="entry name" value="DUF2505"/>
    <property type="match status" value="1"/>
</dbReference>
<dbReference type="Gene3D" id="3.30.530.20">
    <property type="match status" value="1"/>
</dbReference>
<keyword evidence="2" id="KW-1185">Reference proteome</keyword>
<evidence type="ECO:0000313" key="2">
    <source>
        <dbReference type="Proteomes" id="UP000009235"/>
    </source>
</evidence>